<keyword evidence="1" id="KW-0812">Transmembrane</keyword>
<keyword evidence="1" id="KW-1133">Transmembrane helix</keyword>
<sequence>MATGPTHAMSGLLVWSAVTALATDHAIGQLSPRAWVVGAVLATGGALLPDLDHPSSTISRTFGSISQGFSSLLHGMSHGVYRLTRTRRDANRHGGHRGLTHTVFFAVVAAIITTSVVLASQKWALPVLMFVFCGLAIRGVLHKWDGRNDALVITVASIALTALCLMWTDRTSANAAACGVAVGIGCVAHYLGDAITEQGCPMLWPIPLGGKTWYPVAPPKIMRMRTGGTVELVIVAPIITLLSIWLGLAALQHTGALPFLGGVKLLPWT</sequence>
<accession>A0A4V2S8X1</accession>
<dbReference type="OrthoDB" id="3425909at2"/>
<evidence type="ECO:0000313" key="2">
    <source>
        <dbReference type="EMBL" id="TCO65510.1"/>
    </source>
</evidence>
<dbReference type="RefSeq" id="WP_132111939.1">
    <property type="nucleotide sequence ID" value="NZ_SLWS01000001.1"/>
</dbReference>
<keyword evidence="1" id="KW-0472">Membrane</keyword>
<comment type="caution">
    <text evidence="2">The sequence shown here is derived from an EMBL/GenBank/DDBJ whole genome shotgun (WGS) entry which is preliminary data.</text>
</comment>
<keyword evidence="3" id="KW-1185">Reference proteome</keyword>
<feature type="transmembrane region" description="Helical" evidence="1">
    <location>
        <begin position="123"/>
        <end position="141"/>
    </location>
</feature>
<feature type="transmembrane region" description="Helical" evidence="1">
    <location>
        <begin position="150"/>
        <end position="168"/>
    </location>
</feature>
<dbReference type="PANTHER" id="PTHR35531:SF1">
    <property type="entry name" value="INNER MEMBRANE PROTEIN YBCI-RELATED"/>
    <property type="match status" value="1"/>
</dbReference>
<keyword evidence="2" id="KW-0378">Hydrolase</keyword>
<protein>
    <submittedName>
        <fullName evidence="2">LexA-binding, inner membrane-associated putative hydrolase</fullName>
    </submittedName>
</protein>
<evidence type="ECO:0000313" key="3">
    <source>
        <dbReference type="Proteomes" id="UP000295680"/>
    </source>
</evidence>
<proteinExistence type="predicted"/>
<name>A0A4V2S8X1_9PSEU</name>
<dbReference type="Proteomes" id="UP000295680">
    <property type="component" value="Unassembled WGS sequence"/>
</dbReference>
<organism evidence="2 3">
    <name type="scientific">Actinocrispum wychmicini</name>
    <dbReference type="NCBI Taxonomy" id="1213861"/>
    <lineage>
        <taxon>Bacteria</taxon>
        <taxon>Bacillati</taxon>
        <taxon>Actinomycetota</taxon>
        <taxon>Actinomycetes</taxon>
        <taxon>Pseudonocardiales</taxon>
        <taxon>Pseudonocardiaceae</taxon>
        <taxon>Actinocrispum</taxon>
    </lineage>
</organism>
<dbReference type="InterPro" id="IPR007404">
    <property type="entry name" value="YdjM-like"/>
</dbReference>
<evidence type="ECO:0000256" key="1">
    <source>
        <dbReference type="SAM" id="Phobius"/>
    </source>
</evidence>
<dbReference type="GO" id="GO:0016787">
    <property type="term" value="F:hydrolase activity"/>
    <property type="evidence" value="ECO:0007669"/>
    <property type="project" value="UniProtKB-KW"/>
</dbReference>
<dbReference type="AlphaFoldDB" id="A0A4V2S8X1"/>
<reference evidence="2 3" key="1">
    <citation type="submission" date="2019-03" db="EMBL/GenBank/DDBJ databases">
        <title>Genomic Encyclopedia of Type Strains, Phase IV (KMG-IV): sequencing the most valuable type-strain genomes for metagenomic binning, comparative biology and taxonomic classification.</title>
        <authorList>
            <person name="Goeker M."/>
        </authorList>
    </citation>
    <scope>NUCLEOTIDE SEQUENCE [LARGE SCALE GENOMIC DNA]</scope>
    <source>
        <strain evidence="2 3">DSM 45934</strain>
    </source>
</reference>
<feature type="transmembrane region" description="Helical" evidence="1">
    <location>
        <begin position="230"/>
        <end position="251"/>
    </location>
</feature>
<feature type="transmembrane region" description="Helical" evidence="1">
    <location>
        <begin position="174"/>
        <end position="192"/>
    </location>
</feature>
<dbReference type="EMBL" id="SLWS01000001">
    <property type="protein sequence ID" value="TCO65510.1"/>
    <property type="molecule type" value="Genomic_DNA"/>
</dbReference>
<gene>
    <name evidence="2" type="ORF">EV192_1011302</name>
</gene>
<dbReference type="Pfam" id="PF04307">
    <property type="entry name" value="YdjM"/>
    <property type="match status" value="2"/>
</dbReference>
<dbReference type="PANTHER" id="PTHR35531">
    <property type="entry name" value="INNER MEMBRANE PROTEIN YBCI-RELATED"/>
    <property type="match status" value="1"/>
</dbReference>
<feature type="transmembrane region" description="Helical" evidence="1">
    <location>
        <begin position="98"/>
        <end position="117"/>
    </location>
</feature>